<feature type="compositionally biased region" description="Low complexity" evidence="1">
    <location>
        <begin position="1"/>
        <end position="16"/>
    </location>
</feature>
<gene>
    <name evidence="2" type="ORF">BST46_01965</name>
</gene>
<feature type="compositionally biased region" description="Basic residues" evidence="1">
    <location>
        <begin position="79"/>
        <end position="90"/>
    </location>
</feature>
<dbReference type="Proteomes" id="UP000192847">
    <property type="component" value="Unassembled WGS sequence"/>
</dbReference>
<dbReference type="EMBL" id="MVIL01000003">
    <property type="protein sequence ID" value="ORB81786.1"/>
    <property type="molecule type" value="Genomic_DNA"/>
</dbReference>
<evidence type="ECO:0000313" key="3">
    <source>
        <dbReference type="Proteomes" id="UP000192847"/>
    </source>
</evidence>
<evidence type="ECO:0000256" key="1">
    <source>
        <dbReference type="SAM" id="MobiDB-lite"/>
    </source>
</evidence>
<name>A0ABX3TSJ0_9MYCO</name>
<evidence type="ECO:0000313" key="2">
    <source>
        <dbReference type="EMBL" id="ORB81786.1"/>
    </source>
</evidence>
<organism evidence="2 3">
    <name type="scientific">Mycobacterium timonense</name>
    <dbReference type="NCBI Taxonomy" id="701043"/>
    <lineage>
        <taxon>Bacteria</taxon>
        <taxon>Bacillati</taxon>
        <taxon>Actinomycetota</taxon>
        <taxon>Actinomycetes</taxon>
        <taxon>Mycobacteriales</taxon>
        <taxon>Mycobacteriaceae</taxon>
        <taxon>Mycobacterium</taxon>
        <taxon>Mycobacterium avium complex (MAC)</taxon>
    </lineage>
</organism>
<feature type="region of interest" description="Disordered" evidence="1">
    <location>
        <begin position="1"/>
        <end position="30"/>
    </location>
</feature>
<keyword evidence="3" id="KW-1185">Reference proteome</keyword>
<evidence type="ECO:0008006" key="4">
    <source>
        <dbReference type="Google" id="ProtNLM"/>
    </source>
</evidence>
<proteinExistence type="predicted"/>
<comment type="caution">
    <text evidence="2">The sequence shown here is derived from an EMBL/GenBank/DDBJ whole genome shotgun (WGS) entry which is preliminary data.</text>
</comment>
<sequence>MTDAAPNPEAPAAPTRPEVRQCTDPTDPDFGSVAVRSDSPFGAWFVGRPSGAGAGGHWETTDELVENWPVLKAPAAKTTKPKPTKTKPTS</sequence>
<protein>
    <recommendedName>
        <fullName evidence="4">MbtH-like protein</fullName>
    </recommendedName>
</protein>
<reference evidence="2 3" key="1">
    <citation type="submission" date="2017-02" db="EMBL/GenBank/DDBJ databases">
        <title>The new phylogeny of genus Mycobacterium.</title>
        <authorList>
            <person name="Tortoli E."/>
            <person name="Trovato A."/>
            <person name="Cirillo D.M."/>
        </authorList>
    </citation>
    <scope>NUCLEOTIDE SEQUENCE [LARGE SCALE GENOMIC DNA]</scope>
    <source>
        <strain evidence="2 3">CCUG 56329</strain>
    </source>
</reference>
<feature type="region of interest" description="Disordered" evidence="1">
    <location>
        <begin position="71"/>
        <end position="90"/>
    </location>
</feature>
<dbReference type="RefSeq" id="WP_023874533.1">
    <property type="nucleotide sequence ID" value="NZ_MVIL01000003.1"/>
</dbReference>
<accession>A0ABX3TSJ0</accession>